<feature type="chain" id="PRO_5027911011" description="DUF3089 domain-containing protein" evidence="2">
    <location>
        <begin position="26"/>
        <end position="359"/>
    </location>
</feature>
<feature type="region of interest" description="Disordered" evidence="1">
    <location>
        <begin position="339"/>
        <end position="359"/>
    </location>
</feature>
<dbReference type="AlphaFoldDB" id="A0A6S6TPZ6"/>
<evidence type="ECO:0000256" key="1">
    <source>
        <dbReference type="SAM" id="MobiDB-lite"/>
    </source>
</evidence>
<dbReference type="SUPFAM" id="SSF53474">
    <property type="entry name" value="alpha/beta-Hydrolases"/>
    <property type="match status" value="1"/>
</dbReference>
<reference evidence="3" key="1">
    <citation type="submission" date="2020-01" db="EMBL/GenBank/DDBJ databases">
        <authorList>
            <person name="Meier V. D."/>
            <person name="Meier V D."/>
        </authorList>
    </citation>
    <scope>NUCLEOTIDE SEQUENCE</scope>
    <source>
        <strain evidence="3">HLG_WM_MAG_10</strain>
    </source>
</reference>
<protein>
    <recommendedName>
        <fullName evidence="4">DUF3089 domain-containing protein</fullName>
    </recommendedName>
</protein>
<dbReference type="InterPro" id="IPR029058">
    <property type="entry name" value="AB_hydrolase_fold"/>
</dbReference>
<dbReference type="EMBL" id="CACVAQ010000265">
    <property type="protein sequence ID" value="CAA6818378.1"/>
    <property type="molecule type" value="Genomic_DNA"/>
</dbReference>
<name>A0A6S6TPZ6_9BACT</name>
<evidence type="ECO:0008006" key="4">
    <source>
        <dbReference type="Google" id="ProtNLM"/>
    </source>
</evidence>
<dbReference type="Pfam" id="PF11288">
    <property type="entry name" value="DUF3089"/>
    <property type="match status" value="1"/>
</dbReference>
<evidence type="ECO:0000256" key="2">
    <source>
        <dbReference type="SAM" id="SignalP"/>
    </source>
</evidence>
<proteinExistence type="predicted"/>
<keyword evidence="2" id="KW-0732">Signal</keyword>
<dbReference type="PROSITE" id="PS51257">
    <property type="entry name" value="PROKAR_LIPOPROTEIN"/>
    <property type="match status" value="1"/>
</dbReference>
<sequence length="359" mass="41708">MKAVLSKFFLLSMSLMLLTSCSRLSLMVFIKPPTKFKVEKTPTAPNYAENTSWHKWRMREETKQTDVFYVHPTTYIIGKGWNQDLEDAHVNWRTRVLPINYQARTFYEDCRMFIPKYRQAIFYSFVDKKENGKKALDLAYEDVRAAFYYYIEHLNNGRPFIFAAHSQGAYHSQKLLAEALQDPKIKSKLVVAYVLGWPITERYVEEHAVIEVCSTNTQTGCIVSWNTESGNPKLSLVQEFAEGEPTVCVNPLSWNLDTTYVPKSKNRGSLQHNKRTKKDELVLHYCDAKIENGRLKVSPPANQVQLQMPMGKGNYHLYDYNFFFQNIKQNARDRIQAHQEQPLNSSSQTQTSLKNDFNN</sequence>
<dbReference type="InterPro" id="IPR021440">
    <property type="entry name" value="DUF3089"/>
</dbReference>
<organism evidence="3">
    <name type="scientific">uncultured Aureispira sp</name>
    <dbReference type="NCBI Taxonomy" id="1331704"/>
    <lineage>
        <taxon>Bacteria</taxon>
        <taxon>Pseudomonadati</taxon>
        <taxon>Bacteroidota</taxon>
        <taxon>Saprospiria</taxon>
        <taxon>Saprospirales</taxon>
        <taxon>Saprospiraceae</taxon>
        <taxon>Aureispira</taxon>
        <taxon>environmental samples</taxon>
    </lineage>
</organism>
<evidence type="ECO:0000313" key="3">
    <source>
        <dbReference type="EMBL" id="CAA6818378.1"/>
    </source>
</evidence>
<gene>
    <name evidence="3" type="ORF">HELGO_WM43804</name>
</gene>
<feature type="signal peptide" evidence="2">
    <location>
        <begin position="1"/>
        <end position="25"/>
    </location>
</feature>
<accession>A0A6S6TPZ6</accession>